<name>A0ABW2SIZ8_9ACTO</name>
<protein>
    <submittedName>
        <fullName evidence="9">MFS transporter</fullName>
    </submittedName>
</protein>
<feature type="transmembrane region" description="Helical" evidence="7">
    <location>
        <begin position="110"/>
        <end position="132"/>
    </location>
</feature>
<comment type="caution">
    <text evidence="9">The sequence shown here is derived from an EMBL/GenBank/DDBJ whole genome shotgun (WGS) entry which is preliminary data.</text>
</comment>
<dbReference type="PROSITE" id="PS00216">
    <property type="entry name" value="SUGAR_TRANSPORT_1"/>
    <property type="match status" value="1"/>
</dbReference>
<feature type="transmembrane region" description="Helical" evidence="7">
    <location>
        <begin position="21"/>
        <end position="42"/>
    </location>
</feature>
<accession>A0ABW2SIZ8</accession>
<dbReference type="InterPro" id="IPR005828">
    <property type="entry name" value="MFS_sugar_transport-like"/>
</dbReference>
<evidence type="ECO:0000256" key="7">
    <source>
        <dbReference type="SAM" id="Phobius"/>
    </source>
</evidence>
<dbReference type="RefSeq" id="WP_291500271.1">
    <property type="nucleotide sequence ID" value="NZ_JBHTEF010000001.1"/>
</dbReference>
<dbReference type="InterPro" id="IPR005829">
    <property type="entry name" value="Sugar_transporter_CS"/>
</dbReference>
<keyword evidence="4 7" id="KW-0812">Transmembrane</keyword>
<evidence type="ECO:0000313" key="9">
    <source>
        <dbReference type="EMBL" id="MFC7580094.1"/>
    </source>
</evidence>
<feature type="transmembrane region" description="Helical" evidence="7">
    <location>
        <begin position="172"/>
        <end position="193"/>
    </location>
</feature>
<evidence type="ECO:0000313" key="10">
    <source>
        <dbReference type="Proteomes" id="UP001596527"/>
    </source>
</evidence>
<evidence type="ECO:0000256" key="3">
    <source>
        <dbReference type="ARBA" id="ARBA00022448"/>
    </source>
</evidence>
<dbReference type="InterPro" id="IPR020846">
    <property type="entry name" value="MFS_dom"/>
</dbReference>
<feature type="transmembrane region" description="Helical" evidence="7">
    <location>
        <begin position="402"/>
        <end position="421"/>
    </location>
</feature>
<evidence type="ECO:0000256" key="1">
    <source>
        <dbReference type="ARBA" id="ARBA00004651"/>
    </source>
</evidence>
<feature type="transmembrane region" description="Helical" evidence="7">
    <location>
        <begin position="314"/>
        <end position="347"/>
    </location>
</feature>
<sequence length="440" mass="47879">MSGPVRLDDVRMSPFLRRITIFSSGGPFLEGYVLGIIGVALVKMTPELGIDEHWTGLIGVASIIGLFVGASFGGLLTDHIGRRKMFVLDLITIIVLSIACSIVQEPWQLFVLRLIIGATIGADYPIATSMIAEFTPRRYRAISMGFIAAVWYVGANVAYLVGYFLLDAPNGWRWMLASSVVPCVIILLGRMSIPESPRWLYSKGRTEEANRIVRHVYGADVVLDDETVEKTKIAKIFQWVYFRRILFVGVIWLCQAIPMFAIYTYGPRIIGAFGLGEGKAALIGELVIGTFFMLGTIPAMFLAESWGRRPLVIWTFVIMTAALAVLGVVPDATLWVVIACFAIYALASGGPGNLQWLYPNELFPTDVRATAMGLAMAVSRIGTVITTYVLPDYLASHGIGSTMLVGAAISALGLVVSVAWAPETKGLPLSETGRPDFTGR</sequence>
<evidence type="ECO:0000256" key="4">
    <source>
        <dbReference type="ARBA" id="ARBA00022692"/>
    </source>
</evidence>
<dbReference type="PROSITE" id="PS50850">
    <property type="entry name" value="MFS"/>
    <property type="match status" value="1"/>
</dbReference>
<feature type="transmembrane region" description="Helical" evidence="7">
    <location>
        <begin position="144"/>
        <end position="166"/>
    </location>
</feature>
<keyword evidence="6 7" id="KW-0472">Membrane</keyword>
<evidence type="ECO:0000256" key="5">
    <source>
        <dbReference type="ARBA" id="ARBA00022989"/>
    </source>
</evidence>
<comment type="subcellular location">
    <subcellularLocation>
        <location evidence="1">Cell membrane</location>
        <topology evidence="1">Multi-pass membrane protein</topology>
    </subcellularLocation>
</comment>
<feature type="domain" description="Major facilitator superfamily (MFS) profile" evidence="8">
    <location>
        <begin position="19"/>
        <end position="425"/>
    </location>
</feature>
<gene>
    <name evidence="9" type="ORF">ACFQWG_02505</name>
</gene>
<dbReference type="EMBL" id="JBHTEF010000001">
    <property type="protein sequence ID" value="MFC7580094.1"/>
    <property type="molecule type" value="Genomic_DNA"/>
</dbReference>
<comment type="similarity">
    <text evidence="2">Belongs to the major facilitator superfamily. Sugar transporter (TC 2.A.1.1) family.</text>
</comment>
<reference evidence="10" key="1">
    <citation type="journal article" date="2019" name="Int. J. Syst. Evol. Microbiol.">
        <title>The Global Catalogue of Microorganisms (GCM) 10K type strain sequencing project: providing services to taxonomists for standard genome sequencing and annotation.</title>
        <authorList>
            <consortium name="The Broad Institute Genomics Platform"/>
            <consortium name="The Broad Institute Genome Sequencing Center for Infectious Disease"/>
            <person name="Wu L."/>
            <person name="Ma J."/>
        </authorList>
    </citation>
    <scope>NUCLEOTIDE SEQUENCE [LARGE SCALE GENOMIC DNA]</scope>
    <source>
        <strain evidence="10">CCUG 56698</strain>
    </source>
</reference>
<dbReference type="InterPro" id="IPR050814">
    <property type="entry name" value="Myo-inositol_Transporter"/>
</dbReference>
<feature type="transmembrane region" description="Helical" evidence="7">
    <location>
        <begin position="245"/>
        <end position="265"/>
    </location>
</feature>
<evidence type="ECO:0000256" key="6">
    <source>
        <dbReference type="ARBA" id="ARBA00023136"/>
    </source>
</evidence>
<dbReference type="PANTHER" id="PTHR48020:SF12">
    <property type="entry name" value="PROTON MYO-INOSITOL COTRANSPORTER"/>
    <property type="match status" value="1"/>
</dbReference>
<dbReference type="SUPFAM" id="SSF103473">
    <property type="entry name" value="MFS general substrate transporter"/>
    <property type="match status" value="1"/>
</dbReference>
<organism evidence="9 10">
    <name type="scientific">Schaalia naturae</name>
    <dbReference type="NCBI Taxonomy" id="635203"/>
    <lineage>
        <taxon>Bacteria</taxon>
        <taxon>Bacillati</taxon>
        <taxon>Actinomycetota</taxon>
        <taxon>Actinomycetes</taxon>
        <taxon>Actinomycetales</taxon>
        <taxon>Actinomycetaceae</taxon>
        <taxon>Schaalia</taxon>
    </lineage>
</organism>
<evidence type="ECO:0000256" key="2">
    <source>
        <dbReference type="ARBA" id="ARBA00010992"/>
    </source>
</evidence>
<feature type="transmembrane region" description="Helical" evidence="7">
    <location>
        <begin position="367"/>
        <end position="390"/>
    </location>
</feature>
<feature type="transmembrane region" description="Helical" evidence="7">
    <location>
        <begin position="280"/>
        <end position="302"/>
    </location>
</feature>
<keyword evidence="5 7" id="KW-1133">Transmembrane helix</keyword>
<evidence type="ECO:0000259" key="8">
    <source>
        <dbReference type="PROSITE" id="PS50850"/>
    </source>
</evidence>
<keyword evidence="10" id="KW-1185">Reference proteome</keyword>
<dbReference type="InterPro" id="IPR036259">
    <property type="entry name" value="MFS_trans_sf"/>
</dbReference>
<keyword evidence="3" id="KW-0813">Transport</keyword>
<feature type="transmembrane region" description="Helical" evidence="7">
    <location>
        <begin position="86"/>
        <end position="104"/>
    </location>
</feature>
<dbReference type="Pfam" id="PF00083">
    <property type="entry name" value="Sugar_tr"/>
    <property type="match status" value="1"/>
</dbReference>
<proteinExistence type="inferred from homology"/>
<feature type="transmembrane region" description="Helical" evidence="7">
    <location>
        <begin position="54"/>
        <end position="74"/>
    </location>
</feature>
<dbReference type="Gene3D" id="1.20.1250.20">
    <property type="entry name" value="MFS general substrate transporter like domains"/>
    <property type="match status" value="1"/>
</dbReference>
<dbReference type="PANTHER" id="PTHR48020">
    <property type="entry name" value="PROTON MYO-INOSITOL COTRANSPORTER"/>
    <property type="match status" value="1"/>
</dbReference>
<dbReference type="Proteomes" id="UP001596527">
    <property type="component" value="Unassembled WGS sequence"/>
</dbReference>
<dbReference type="CDD" id="cd17316">
    <property type="entry name" value="MFS_SV2_like"/>
    <property type="match status" value="1"/>
</dbReference>